<dbReference type="Proteomes" id="UP000502498">
    <property type="component" value="Chromosome"/>
</dbReference>
<dbReference type="Pfam" id="PF14076">
    <property type="entry name" value="DUF4258"/>
    <property type="match status" value="1"/>
</dbReference>
<proteinExistence type="predicted"/>
<dbReference type="AlphaFoldDB" id="A0A7D4UJ49"/>
<dbReference type="EMBL" id="CP054038">
    <property type="protein sequence ID" value="QKJ19167.1"/>
    <property type="molecule type" value="Genomic_DNA"/>
</dbReference>
<protein>
    <submittedName>
        <fullName evidence="1">DUF4258 domain-containing protein</fullName>
    </submittedName>
</protein>
<name>A0A7D4UJ49_9MICO</name>
<accession>A0A7D4UJ49</accession>
<evidence type="ECO:0000313" key="2">
    <source>
        <dbReference type="Proteomes" id="UP000502498"/>
    </source>
</evidence>
<gene>
    <name evidence="1" type="ORF">HQM25_07150</name>
</gene>
<evidence type="ECO:0000313" key="1">
    <source>
        <dbReference type="EMBL" id="QKJ19167.1"/>
    </source>
</evidence>
<reference evidence="1 2" key="1">
    <citation type="submission" date="2020-05" db="EMBL/GenBank/DDBJ databases">
        <title>Strain PA2F3 complete genome.</title>
        <authorList>
            <person name="Kim Y.-S."/>
            <person name="Kim S.-J."/>
            <person name="Jung H.-k."/>
            <person name="Kim S.-E."/>
            <person name="Kim K.-H."/>
        </authorList>
    </citation>
    <scope>NUCLEOTIDE SEQUENCE [LARGE SCALE GENOMIC DNA]</scope>
    <source>
        <strain evidence="1 2">PA2F3</strain>
    </source>
</reference>
<sequence length="85" mass="9424">MSRVIVTTHAAEKMVARGITLTEVEQCVQQPEVVYGNQHGEVRQRGSIACGVLLLDDAGVVVRTVLYRHQARWNDEQARTRGGHA</sequence>
<dbReference type="RefSeq" id="WP_172989608.1">
    <property type="nucleotide sequence ID" value="NZ_CP054038.1"/>
</dbReference>
<organism evidence="1 2">
    <name type="scientific">Microbacterium hominis</name>
    <dbReference type="NCBI Taxonomy" id="162426"/>
    <lineage>
        <taxon>Bacteria</taxon>
        <taxon>Bacillati</taxon>
        <taxon>Actinomycetota</taxon>
        <taxon>Actinomycetes</taxon>
        <taxon>Micrococcales</taxon>
        <taxon>Microbacteriaceae</taxon>
        <taxon>Microbacterium</taxon>
    </lineage>
</organism>
<dbReference type="InterPro" id="IPR025354">
    <property type="entry name" value="DUF4258"/>
</dbReference>